<dbReference type="KEGG" id="slom:PXH66_12725"/>
<dbReference type="Proteomes" id="UP001218638">
    <property type="component" value="Chromosome"/>
</dbReference>
<dbReference type="SUPFAM" id="SSF56935">
    <property type="entry name" value="Porins"/>
    <property type="match status" value="1"/>
</dbReference>
<organism evidence="2 3">
    <name type="scientific">Synoicihabitans lomoniglobus</name>
    <dbReference type="NCBI Taxonomy" id="2909285"/>
    <lineage>
        <taxon>Bacteria</taxon>
        <taxon>Pseudomonadati</taxon>
        <taxon>Verrucomicrobiota</taxon>
        <taxon>Opitutia</taxon>
        <taxon>Opitutales</taxon>
        <taxon>Opitutaceae</taxon>
        <taxon>Synoicihabitans</taxon>
    </lineage>
</organism>
<dbReference type="RefSeq" id="WP_330928545.1">
    <property type="nucleotide sequence ID" value="NZ_CP119075.1"/>
</dbReference>
<protein>
    <submittedName>
        <fullName evidence="2">Outer membrane beta-barrel protein</fullName>
    </submittedName>
</protein>
<dbReference type="EMBL" id="CP119075">
    <property type="protein sequence ID" value="WED63193.1"/>
    <property type="molecule type" value="Genomic_DNA"/>
</dbReference>
<evidence type="ECO:0000313" key="2">
    <source>
        <dbReference type="EMBL" id="WED63193.1"/>
    </source>
</evidence>
<keyword evidence="1" id="KW-0732">Signal</keyword>
<gene>
    <name evidence="2" type="ORF">PXH66_12725</name>
</gene>
<sequence>MMKRPIALILAALLSTSLSAVYAPIPEEDLGQAFIVRLGGGVYHDSNIFGGATGEISSMVYRLAPSLSFNSSLTDQTFLTAGYHLSYDHVEDRPQNQELISHTFNVRLAHAFSQSTTIDFNNVYMIAENPESLLAGIPLNTDQSFRSNQLDGTFLSKLTQRVGYTLKVRSSIYDFDLPTLASQLNRAELLAGASADYEVSEATKVLGEFRYLNVGYDTGGNRKDKVSLYYLAGLDYAPSEQVSLSARVGLEQRFRWGAPDDDAPYAEITGRYQYGEKSFVAAGYIHAVEESSNVDIYTDVQVNRFFVNLQHAMTAQIFGSVFYNVEPSTLNGRTGISPDRDETTQRAGLALTYQPQRHWTVSGTYDYDLTESDDPNRGLERERIGVDVRYSF</sequence>
<reference evidence="2" key="1">
    <citation type="submission" date="2023-03" db="EMBL/GenBank/DDBJ databases">
        <title>Lomoglobus Profundus gen. nov., sp. nov., a novel member of the phylum Verrucomicrobia, isolated from deep-marine sediment of South China Sea.</title>
        <authorList>
            <person name="Ahmad T."/>
            <person name="Ishaq S.E."/>
            <person name="Wang F."/>
        </authorList>
    </citation>
    <scope>NUCLEOTIDE SEQUENCE</scope>
    <source>
        <strain evidence="2">LMO-M01</strain>
    </source>
</reference>
<name>A0AAE9ZXU3_9BACT</name>
<feature type="signal peptide" evidence="1">
    <location>
        <begin position="1"/>
        <end position="22"/>
    </location>
</feature>
<proteinExistence type="predicted"/>
<evidence type="ECO:0000313" key="3">
    <source>
        <dbReference type="Proteomes" id="UP001218638"/>
    </source>
</evidence>
<keyword evidence="3" id="KW-1185">Reference proteome</keyword>
<dbReference type="AlphaFoldDB" id="A0AAE9ZXU3"/>
<accession>A0AAE9ZXU3</accession>
<feature type="chain" id="PRO_5041911967" evidence="1">
    <location>
        <begin position="23"/>
        <end position="392"/>
    </location>
</feature>
<evidence type="ECO:0000256" key="1">
    <source>
        <dbReference type="SAM" id="SignalP"/>
    </source>
</evidence>